<sequence length="159" mass="17731">MWSGVQSAAIVTAPRRLLQAEATRHFEDEGDWSYSSEWWGATSPGDGHTLFRSVSDMGNESETRRLGGRLSLFDSGHGGGSLPLFWPKNFKCLSEVTTSIRSLNSSGLYDIAFIDAYTVFVNLHTDSDVICSQESSRIEPILPMGESMFTRYVELIRIQ</sequence>
<gene>
    <name evidence="1" type="ORF">MLD38_021345</name>
</gene>
<keyword evidence="2" id="KW-1185">Reference proteome</keyword>
<dbReference type="Proteomes" id="UP001057402">
    <property type="component" value="Chromosome 6"/>
</dbReference>
<protein>
    <submittedName>
        <fullName evidence="1">Uncharacterized protein</fullName>
    </submittedName>
</protein>
<name>A0ACB9QF81_9MYRT</name>
<comment type="caution">
    <text evidence="1">The sequence shown here is derived from an EMBL/GenBank/DDBJ whole genome shotgun (WGS) entry which is preliminary data.</text>
</comment>
<accession>A0ACB9QF81</accession>
<reference evidence="2" key="1">
    <citation type="journal article" date="2023" name="Front. Plant Sci.">
        <title>Chromosomal-level genome assembly of Melastoma candidum provides insights into trichome evolution.</title>
        <authorList>
            <person name="Zhong Y."/>
            <person name="Wu W."/>
            <person name="Sun C."/>
            <person name="Zou P."/>
            <person name="Liu Y."/>
            <person name="Dai S."/>
            <person name="Zhou R."/>
        </authorList>
    </citation>
    <scope>NUCLEOTIDE SEQUENCE [LARGE SCALE GENOMIC DNA]</scope>
</reference>
<evidence type="ECO:0000313" key="2">
    <source>
        <dbReference type="Proteomes" id="UP001057402"/>
    </source>
</evidence>
<organism evidence="1 2">
    <name type="scientific">Melastoma candidum</name>
    <dbReference type="NCBI Taxonomy" id="119954"/>
    <lineage>
        <taxon>Eukaryota</taxon>
        <taxon>Viridiplantae</taxon>
        <taxon>Streptophyta</taxon>
        <taxon>Embryophyta</taxon>
        <taxon>Tracheophyta</taxon>
        <taxon>Spermatophyta</taxon>
        <taxon>Magnoliopsida</taxon>
        <taxon>eudicotyledons</taxon>
        <taxon>Gunneridae</taxon>
        <taxon>Pentapetalae</taxon>
        <taxon>rosids</taxon>
        <taxon>malvids</taxon>
        <taxon>Myrtales</taxon>
        <taxon>Melastomataceae</taxon>
        <taxon>Melastomatoideae</taxon>
        <taxon>Melastomateae</taxon>
        <taxon>Melastoma</taxon>
    </lineage>
</organism>
<proteinExistence type="predicted"/>
<dbReference type="EMBL" id="CM042885">
    <property type="protein sequence ID" value="KAI4365353.1"/>
    <property type="molecule type" value="Genomic_DNA"/>
</dbReference>
<evidence type="ECO:0000313" key="1">
    <source>
        <dbReference type="EMBL" id="KAI4365353.1"/>
    </source>
</evidence>